<evidence type="ECO:0000256" key="9">
    <source>
        <dbReference type="SAM" id="Phobius"/>
    </source>
</evidence>
<feature type="transmembrane region" description="Helical" evidence="9">
    <location>
        <begin position="6"/>
        <end position="24"/>
    </location>
</feature>
<dbReference type="Pfam" id="PF02293">
    <property type="entry name" value="AmiS_UreI"/>
    <property type="match status" value="1"/>
</dbReference>
<dbReference type="CDD" id="cd13429">
    <property type="entry name" value="UreI_AmiS_like_2"/>
    <property type="match status" value="1"/>
</dbReference>
<sequence>MGNVGLLYVGSVLYLNGLILLGKVDAKSGGVFNLFVGVLQVVTPTYLVMTAQGDTRQILTASGLYLFGFTYLYVGIGLLAGLDTNGVGYFSLFVAIAALGYSFANFHLVRDPSFGVIWLYWAFLWFLFFLLLGLKREALTAYTGWVTTIEGWVTGAIPGFLLLAGYWKHTTEIAIALGVFAVLVFGGLWPLTGRRGPASRPPDAENTADAYGG</sequence>
<keyword evidence="4" id="KW-1003">Cell membrane</keyword>
<comment type="subcellular location">
    <subcellularLocation>
        <location evidence="1">Cell membrane</location>
        <topology evidence="1">Multi-pass membrane protein</topology>
    </subcellularLocation>
</comment>
<organism evidence="10 11">
    <name type="scientific">Streptomyces spiralis</name>
    <dbReference type="NCBI Taxonomy" id="66376"/>
    <lineage>
        <taxon>Bacteria</taxon>
        <taxon>Bacillati</taxon>
        <taxon>Actinomycetota</taxon>
        <taxon>Actinomycetes</taxon>
        <taxon>Kitasatosporales</taxon>
        <taxon>Streptomycetaceae</taxon>
        <taxon>Streptomyces</taxon>
    </lineage>
</organism>
<accession>A0A918ZU44</accession>
<feature type="region of interest" description="Disordered" evidence="8">
    <location>
        <begin position="194"/>
        <end position="213"/>
    </location>
</feature>
<name>A0A918ZU44_9ACTN</name>
<dbReference type="InterPro" id="IPR038523">
    <property type="entry name" value="AmiSUreI_transpt_sf"/>
</dbReference>
<gene>
    <name evidence="10" type="ORF">GCM10014715_23160</name>
</gene>
<evidence type="ECO:0000256" key="1">
    <source>
        <dbReference type="ARBA" id="ARBA00004651"/>
    </source>
</evidence>
<keyword evidence="3" id="KW-0813">Transport</keyword>
<evidence type="ECO:0000256" key="5">
    <source>
        <dbReference type="ARBA" id="ARBA00022692"/>
    </source>
</evidence>
<evidence type="ECO:0000256" key="4">
    <source>
        <dbReference type="ARBA" id="ARBA00022475"/>
    </source>
</evidence>
<comment type="similarity">
    <text evidence="2">Belongs to the AmiS/UreI family.</text>
</comment>
<evidence type="ECO:0000313" key="10">
    <source>
        <dbReference type="EMBL" id="GHE68786.1"/>
    </source>
</evidence>
<keyword evidence="5 9" id="KW-0812">Transmembrane</keyword>
<dbReference type="EMBL" id="BNBC01000008">
    <property type="protein sequence ID" value="GHE68786.1"/>
    <property type="molecule type" value="Genomic_DNA"/>
</dbReference>
<evidence type="ECO:0000256" key="2">
    <source>
        <dbReference type="ARBA" id="ARBA00010068"/>
    </source>
</evidence>
<evidence type="ECO:0000256" key="6">
    <source>
        <dbReference type="ARBA" id="ARBA00022989"/>
    </source>
</evidence>
<dbReference type="InterPro" id="IPR003211">
    <property type="entry name" value="AmiSUreI_transpt"/>
</dbReference>
<dbReference type="Proteomes" id="UP000641386">
    <property type="component" value="Unassembled WGS sequence"/>
</dbReference>
<reference evidence="10" key="1">
    <citation type="journal article" date="2014" name="Int. J. Syst. Evol. Microbiol.">
        <title>Complete genome sequence of Corynebacterium casei LMG S-19264T (=DSM 44701T), isolated from a smear-ripened cheese.</title>
        <authorList>
            <consortium name="US DOE Joint Genome Institute (JGI-PGF)"/>
            <person name="Walter F."/>
            <person name="Albersmeier A."/>
            <person name="Kalinowski J."/>
            <person name="Ruckert C."/>
        </authorList>
    </citation>
    <scope>NUCLEOTIDE SEQUENCE</scope>
    <source>
        <strain evidence="10">JCM 3302</strain>
    </source>
</reference>
<feature type="transmembrane region" description="Helical" evidence="9">
    <location>
        <begin position="146"/>
        <end position="167"/>
    </location>
</feature>
<comment type="caution">
    <text evidence="10">The sequence shown here is derived from an EMBL/GenBank/DDBJ whole genome shotgun (WGS) entry which is preliminary data.</text>
</comment>
<evidence type="ECO:0000256" key="3">
    <source>
        <dbReference type="ARBA" id="ARBA00022448"/>
    </source>
</evidence>
<feature type="transmembrane region" description="Helical" evidence="9">
    <location>
        <begin position="63"/>
        <end position="82"/>
    </location>
</feature>
<dbReference type="GO" id="GO:0005886">
    <property type="term" value="C:plasma membrane"/>
    <property type="evidence" value="ECO:0007669"/>
    <property type="project" value="UniProtKB-SubCell"/>
</dbReference>
<feature type="transmembrane region" description="Helical" evidence="9">
    <location>
        <begin position="31"/>
        <end position="51"/>
    </location>
</feature>
<evidence type="ECO:0000313" key="11">
    <source>
        <dbReference type="Proteomes" id="UP000641386"/>
    </source>
</evidence>
<keyword evidence="6 9" id="KW-1133">Transmembrane helix</keyword>
<evidence type="ECO:0000256" key="7">
    <source>
        <dbReference type="ARBA" id="ARBA00023136"/>
    </source>
</evidence>
<reference evidence="10" key="2">
    <citation type="submission" date="2020-09" db="EMBL/GenBank/DDBJ databases">
        <authorList>
            <person name="Sun Q."/>
            <person name="Ohkuma M."/>
        </authorList>
    </citation>
    <scope>NUCLEOTIDE SEQUENCE</scope>
    <source>
        <strain evidence="10">JCM 3302</strain>
    </source>
</reference>
<keyword evidence="7 9" id="KW-0472">Membrane</keyword>
<feature type="transmembrane region" description="Helical" evidence="9">
    <location>
        <begin position="89"/>
        <end position="109"/>
    </location>
</feature>
<feature type="transmembrane region" description="Helical" evidence="9">
    <location>
        <begin position="115"/>
        <end position="134"/>
    </location>
</feature>
<keyword evidence="11" id="KW-1185">Reference proteome</keyword>
<proteinExistence type="inferred from homology"/>
<evidence type="ECO:0000256" key="8">
    <source>
        <dbReference type="SAM" id="MobiDB-lite"/>
    </source>
</evidence>
<dbReference type="Gene3D" id="1.25.40.600">
    <property type="match status" value="1"/>
</dbReference>
<dbReference type="AlphaFoldDB" id="A0A918ZU44"/>
<protein>
    <submittedName>
        <fullName evidence="10">Transporter</fullName>
    </submittedName>
</protein>
<feature type="transmembrane region" description="Helical" evidence="9">
    <location>
        <begin position="173"/>
        <end position="191"/>
    </location>
</feature>
<dbReference type="RefSeq" id="WP_189899234.1">
    <property type="nucleotide sequence ID" value="NZ_BNBC01000008.1"/>
</dbReference>